<dbReference type="GO" id="GO:0008763">
    <property type="term" value="F:UDP-N-acetylmuramate-L-alanine ligase activity"/>
    <property type="evidence" value="ECO:0007669"/>
    <property type="project" value="UniProtKB-EC"/>
</dbReference>
<dbReference type="Gene3D" id="3.40.50.720">
    <property type="entry name" value="NAD(P)-binding Rossmann-like Domain"/>
    <property type="match status" value="1"/>
</dbReference>
<keyword evidence="10 14" id="KW-0573">Peptidoglycan synthesis</keyword>
<evidence type="ECO:0000256" key="2">
    <source>
        <dbReference type="ARBA" id="ARBA00004752"/>
    </source>
</evidence>
<feature type="binding site" evidence="14">
    <location>
        <begin position="118"/>
        <end position="124"/>
    </location>
    <ligand>
        <name>ATP</name>
        <dbReference type="ChEBI" id="CHEBI:30616"/>
    </ligand>
</feature>
<keyword evidence="9 14" id="KW-0133">Cell shape</keyword>
<comment type="subcellular location">
    <subcellularLocation>
        <location evidence="1 14">Cytoplasm</location>
    </subcellularLocation>
</comment>
<protein>
    <recommendedName>
        <fullName evidence="3 14">UDP-N-acetylmuramate--L-alanine ligase</fullName>
        <ecNumber evidence="3 14">6.3.2.8</ecNumber>
    </recommendedName>
    <alternativeName>
        <fullName evidence="14">UDP-N-acetylmuramoyl-L-alanine synthetase</fullName>
    </alternativeName>
</protein>
<keyword evidence="8 14" id="KW-0067">ATP-binding</keyword>
<dbReference type="Pfam" id="PF01225">
    <property type="entry name" value="Mur_ligase"/>
    <property type="match status" value="1"/>
</dbReference>
<reference evidence="18" key="1">
    <citation type="submission" date="2022-10" db="EMBL/GenBank/DDBJ databases">
        <title>The complete genomes of actinobacterial strains from the NBC collection.</title>
        <authorList>
            <person name="Joergensen T.S."/>
            <person name="Alvarez Arevalo M."/>
            <person name="Sterndorff E.B."/>
            <person name="Faurdal D."/>
            <person name="Vuksanovic O."/>
            <person name="Mourched A.-S."/>
            <person name="Charusanti P."/>
            <person name="Shaw S."/>
            <person name="Blin K."/>
            <person name="Weber T."/>
        </authorList>
    </citation>
    <scope>NUCLEOTIDE SEQUENCE</scope>
    <source>
        <strain evidence="18">NBC_00283</strain>
    </source>
</reference>
<name>A0ABZ1RHE8_9ACTN</name>
<evidence type="ECO:0000256" key="6">
    <source>
        <dbReference type="ARBA" id="ARBA00022618"/>
    </source>
</evidence>
<dbReference type="InterPro" id="IPR013221">
    <property type="entry name" value="Mur_ligase_cen"/>
</dbReference>
<dbReference type="HAMAP" id="MF_00046">
    <property type="entry name" value="MurC"/>
    <property type="match status" value="1"/>
</dbReference>
<evidence type="ECO:0000313" key="18">
    <source>
        <dbReference type="EMBL" id="WUO46008.1"/>
    </source>
</evidence>
<evidence type="ECO:0000256" key="8">
    <source>
        <dbReference type="ARBA" id="ARBA00022840"/>
    </source>
</evidence>
<evidence type="ECO:0000256" key="9">
    <source>
        <dbReference type="ARBA" id="ARBA00022960"/>
    </source>
</evidence>
<proteinExistence type="inferred from homology"/>
<comment type="pathway">
    <text evidence="2 14">Cell wall biogenesis; peptidoglycan biosynthesis.</text>
</comment>
<evidence type="ECO:0000313" key="19">
    <source>
        <dbReference type="Proteomes" id="UP001432075"/>
    </source>
</evidence>
<dbReference type="SUPFAM" id="SSF53623">
    <property type="entry name" value="MurD-like peptide ligases, catalytic domain"/>
    <property type="match status" value="1"/>
</dbReference>
<evidence type="ECO:0000256" key="10">
    <source>
        <dbReference type="ARBA" id="ARBA00022984"/>
    </source>
</evidence>
<dbReference type="Proteomes" id="UP001432075">
    <property type="component" value="Chromosome"/>
</dbReference>
<dbReference type="SUPFAM" id="SSF51984">
    <property type="entry name" value="MurCD N-terminal domain"/>
    <property type="match status" value="1"/>
</dbReference>
<dbReference type="Gene3D" id="3.90.190.20">
    <property type="entry name" value="Mur ligase, C-terminal domain"/>
    <property type="match status" value="1"/>
</dbReference>
<evidence type="ECO:0000256" key="4">
    <source>
        <dbReference type="ARBA" id="ARBA00022490"/>
    </source>
</evidence>
<dbReference type="Pfam" id="PF02875">
    <property type="entry name" value="Mur_ligase_C"/>
    <property type="match status" value="1"/>
</dbReference>
<dbReference type="PANTHER" id="PTHR43445">
    <property type="entry name" value="UDP-N-ACETYLMURAMATE--L-ALANINE LIGASE-RELATED"/>
    <property type="match status" value="1"/>
</dbReference>
<organism evidence="18 19">
    <name type="scientific">Streptomyces goshikiensis</name>
    <dbReference type="NCBI Taxonomy" id="1942"/>
    <lineage>
        <taxon>Bacteria</taxon>
        <taxon>Bacillati</taxon>
        <taxon>Actinomycetota</taxon>
        <taxon>Actinomycetes</taxon>
        <taxon>Kitasatosporales</taxon>
        <taxon>Streptomycetaceae</taxon>
        <taxon>Streptomyces</taxon>
    </lineage>
</organism>
<feature type="domain" description="Mur ligase C-terminal" evidence="16">
    <location>
        <begin position="320"/>
        <end position="450"/>
    </location>
</feature>
<dbReference type="NCBIfam" id="TIGR01082">
    <property type="entry name" value="murC"/>
    <property type="match status" value="1"/>
</dbReference>
<evidence type="ECO:0000259" key="16">
    <source>
        <dbReference type="Pfam" id="PF02875"/>
    </source>
</evidence>
<dbReference type="InterPro" id="IPR036565">
    <property type="entry name" value="Mur-like_cat_sf"/>
</dbReference>
<evidence type="ECO:0000256" key="14">
    <source>
        <dbReference type="HAMAP-Rule" id="MF_00046"/>
    </source>
</evidence>
<dbReference type="InterPro" id="IPR050061">
    <property type="entry name" value="MurCDEF_pg_biosynth"/>
</dbReference>
<dbReference type="Pfam" id="PF08245">
    <property type="entry name" value="Mur_ligase_M"/>
    <property type="match status" value="1"/>
</dbReference>
<keyword evidence="5 14" id="KW-0436">Ligase</keyword>
<accession>A0ABZ1RHE8</accession>
<dbReference type="EC" id="6.3.2.8" evidence="3 14"/>
<dbReference type="PANTHER" id="PTHR43445:SF3">
    <property type="entry name" value="UDP-N-ACETYLMURAMATE--L-ALANINE LIGASE"/>
    <property type="match status" value="1"/>
</dbReference>
<evidence type="ECO:0000256" key="3">
    <source>
        <dbReference type="ARBA" id="ARBA00012211"/>
    </source>
</evidence>
<evidence type="ECO:0000259" key="17">
    <source>
        <dbReference type="Pfam" id="PF08245"/>
    </source>
</evidence>
<evidence type="ECO:0000256" key="5">
    <source>
        <dbReference type="ARBA" id="ARBA00022598"/>
    </source>
</evidence>
<comment type="catalytic activity">
    <reaction evidence="13 14">
        <text>UDP-N-acetyl-alpha-D-muramate + L-alanine + ATP = UDP-N-acetyl-alpha-D-muramoyl-L-alanine + ADP + phosphate + H(+)</text>
        <dbReference type="Rhea" id="RHEA:23372"/>
        <dbReference type="ChEBI" id="CHEBI:15378"/>
        <dbReference type="ChEBI" id="CHEBI:30616"/>
        <dbReference type="ChEBI" id="CHEBI:43474"/>
        <dbReference type="ChEBI" id="CHEBI:57972"/>
        <dbReference type="ChEBI" id="CHEBI:70757"/>
        <dbReference type="ChEBI" id="CHEBI:83898"/>
        <dbReference type="ChEBI" id="CHEBI:456216"/>
        <dbReference type="EC" id="6.3.2.8"/>
    </reaction>
</comment>
<comment type="function">
    <text evidence="14">Cell wall formation.</text>
</comment>
<comment type="similarity">
    <text evidence="14">Belongs to the MurCDEF family.</text>
</comment>
<keyword evidence="7 14" id="KW-0547">Nucleotide-binding</keyword>
<keyword evidence="19" id="KW-1185">Reference proteome</keyword>
<feature type="domain" description="Mur ligase central" evidence="17">
    <location>
        <begin position="116"/>
        <end position="297"/>
    </location>
</feature>
<dbReference type="EMBL" id="CP108057">
    <property type="protein sequence ID" value="WUO46008.1"/>
    <property type="molecule type" value="Genomic_DNA"/>
</dbReference>
<keyword evidence="4 14" id="KW-0963">Cytoplasm</keyword>
<evidence type="ECO:0000256" key="7">
    <source>
        <dbReference type="ARBA" id="ARBA00022741"/>
    </source>
</evidence>
<keyword evidence="11 14" id="KW-0131">Cell cycle</keyword>
<dbReference type="InterPro" id="IPR000713">
    <property type="entry name" value="Mur_ligase_N"/>
</dbReference>
<sequence length="465" mass="47837">MTPPGLPTAMERPHFIGIGGAGMSGIAKILAQRGAKVAGSDARDSETAQALRAHGATVHIGHAAAHLAADSTCVVVSSAIRSDNPELARAAELGIPVVHRSDALAGLMDGLRPIAVAGTHGKTTTTSMLAVSLSALGLDPSYAIGGDLDAPGSNAHHGEGDIFVAEADESDRSFHKYTPQVAIILNAELDHHANYASMEEIYESFETFVAKVVPGGTLVVAHGQAGAAEIAARVAGNEGLRVVTYGEEEAADVRITKITPRGLTSEVTVVVDGRMLTFTVSVPGRHYAHNAVAALAAGVALGIPAHNLASALGKYTGVKRRLQLKGEAAGVQVIDSYAHHPTEMSADLEAIRGAAGDSRILVVFQPHLFSRTQELGKEMGQALALADAALVLDIYPAREDPIPGITSEIIIASARAAGADVTAEHEKDAVADVIAGMAKPGDLVLTMGAGDVTDLGPQILARLSS</sequence>
<evidence type="ECO:0000256" key="11">
    <source>
        <dbReference type="ARBA" id="ARBA00023306"/>
    </source>
</evidence>
<dbReference type="InterPro" id="IPR005758">
    <property type="entry name" value="UDP-N-AcMur_Ala_ligase_MurC"/>
</dbReference>
<evidence type="ECO:0000256" key="13">
    <source>
        <dbReference type="ARBA" id="ARBA00047833"/>
    </source>
</evidence>
<evidence type="ECO:0000259" key="15">
    <source>
        <dbReference type="Pfam" id="PF01225"/>
    </source>
</evidence>
<gene>
    <name evidence="14 18" type="primary">murC</name>
    <name evidence="18" type="ORF">OHU17_09235</name>
</gene>
<evidence type="ECO:0000256" key="1">
    <source>
        <dbReference type="ARBA" id="ARBA00004496"/>
    </source>
</evidence>
<dbReference type="InterPro" id="IPR004101">
    <property type="entry name" value="Mur_ligase_C"/>
</dbReference>
<keyword evidence="12 14" id="KW-0961">Cell wall biogenesis/degradation</keyword>
<evidence type="ECO:0000256" key="12">
    <source>
        <dbReference type="ARBA" id="ARBA00023316"/>
    </source>
</evidence>
<dbReference type="InterPro" id="IPR036615">
    <property type="entry name" value="Mur_ligase_C_dom_sf"/>
</dbReference>
<dbReference type="RefSeq" id="WP_328775701.1">
    <property type="nucleotide sequence ID" value="NZ_CP108057.1"/>
</dbReference>
<keyword evidence="6 14" id="KW-0132">Cell division</keyword>
<feature type="domain" description="Mur ligase N-terminal catalytic" evidence="15">
    <location>
        <begin position="14"/>
        <end position="109"/>
    </location>
</feature>
<dbReference type="Gene3D" id="3.40.1190.10">
    <property type="entry name" value="Mur-like, catalytic domain"/>
    <property type="match status" value="1"/>
</dbReference>
<dbReference type="SUPFAM" id="SSF53244">
    <property type="entry name" value="MurD-like peptide ligases, peptide-binding domain"/>
    <property type="match status" value="1"/>
</dbReference>